<protein>
    <submittedName>
        <fullName evidence="2">Uncharacterized protein</fullName>
    </submittedName>
</protein>
<dbReference type="Proteomes" id="UP000637788">
    <property type="component" value="Unassembled WGS sequence"/>
</dbReference>
<reference evidence="2" key="1">
    <citation type="journal article" date="2014" name="Int. J. Syst. Evol. Microbiol.">
        <title>Complete genome sequence of Corynebacterium casei LMG S-19264T (=DSM 44701T), isolated from a smear-ripened cheese.</title>
        <authorList>
            <consortium name="US DOE Joint Genome Institute (JGI-PGF)"/>
            <person name="Walter F."/>
            <person name="Albersmeier A."/>
            <person name="Kalinowski J."/>
            <person name="Ruckert C."/>
        </authorList>
    </citation>
    <scope>NUCLEOTIDE SEQUENCE</scope>
    <source>
        <strain evidence="2">JCM 3035</strain>
    </source>
</reference>
<feature type="region of interest" description="Disordered" evidence="1">
    <location>
        <begin position="1"/>
        <end position="20"/>
    </location>
</feature>
<dbReference type="AlphaFoldDB" id="A0A917QWP2"/>
<evidence type="ECO:0000256" key="1">
    <source>
        <dbReference type="SAM" id="MobiDB-lite"/>
    </source>
</evidence>
<reference evidence="2" key="2">
    <citation type="submission" date="2020-09" db="EMBL/GenBank/DDBJ databases">
        <authorList>
            <person name="Sun Q."/>
            <person name="Ohkuma M."/>
        </authorList>
    </citation>
    <scope>NUCLEOTIDE SEQUENCE</scope>
    <source>
        <strain evidence="2">JCM 3035</strain>
    </source>
</reference>
<evidence type="ECO:0000313" key="3">
    <source>
        <dbReference type="Proteomes" id="UP000637788"/>
    </source>
</evidence>
<sequence>MEPPAPPMTPRVGEGEGVRVGVGEGDRGGGVVVEIVGPEPVDTVTDWVPAVEPFAQTTMTVYVPVLTPDQEALWLPVLLVSGTWRPWAKLAWPLESSEALPPVGHAVVFTWTVDPLEVTVICVFTAAAGPAVRASGSAAVAATVRPARTNI</sequence>
<proteinExistence type="predicted"/>
<accession>A0A917QWP2</accession>
<comment type="caution">
    <text evidence="2">The sequence shown here is derived from an EMBL/GenBank/DDBJ whole genome shotgun (WGS) entry which is preliminary data.</text>
</comment>
<evidence type="ECO:0000313" key="2">
    <source>
        <dbReference type="EMBL" id="GGK71924.1"/>
    </source>
</evidence>
<keyword evidence="3" id="KW-1185">Reference proteome</keyword>
<name>A0A917QWP2_9ACTN</name>
<dbReference type="EMBL" id="BMPQ01000007">
    <property type="protein sequence ID" value="GGK71924.1"/>
    <property type="molecule type" value="Genomic_DNA"/>
</dbReference>
<gene>
    <name evidence="2" type="ORF">GCM10010094_36120</name>
</gene>
<organism evidence="2 3">
    <name type="scientific">Streptomyces flaveus</name>
    <dbReference type="NCBI Taxonomy" id="66370"/>
    <lineage>
        <taxon>Bacteria</taxon>
        <taxon>Bacillati</taxon>
        <taxon>Actinomycetota</taxon>
        <taxon>Actinomycetes</taxon>
        <taxon>Kitasatosporales</taxon>
        <taxon>Streptomycetaceae</taxon>
        <taxon>Streptomyces</taxon>
        <taxon>Streptomyces aurantiacus group</taxon>
    </lineage>
</organism>